<dbReference type="InterPro" id="IPR013528">
    <property type="entry name" value="HMG_CoA_synth_N"/>
</dbReference>
<evidence type="ECO:0000256" key="3">
    <source>
        <dbReference type="PIRSR" id="PIRSR610122-1"/>
    </source>
</evidence>
<organism evidence="8">
    <name type="scientific">Hanusia phi</name>
    <dbReference type="NCBI Taxonomy" id="3032"/>
    <lineage>
        <taxon>Eukaryota</taxon>
        <taxon>Cryptophyceae</taxon>
        <taxon>Pyrenomonadales</taxon>
        <taxon>Geminigeraceae</taxon>
        <taxon>Hanusia</taxon>
    </lineage>
</organism>
<keyword evidence="5" id="KW-0756">Sterol biosynthesis</keyword>
<evidence type="ECO:0000256" key="1">
    <source>
        <dbReference type="ARBA" id="ARBA00007061"/>
    </source>
</evidence>
<dbReference type="Gene3D" id="3.40.47.10">
    <property type="match status" value="1"/>
</dbReference>
<dbReference type="UniPathway" id="UPA00058">
    <property type="reaction ID" value="UER00102"/>
</dbReference>
<keyword evidence="5" id="KW-1207">Sterol metabolism</keyword>
<dbReference type="InterPro" id="IPR013746">
    <property type="entry name" value="HMG_CoA_synt_C_dom"/>
</dbReference>
<dbReference type="Pfam" id="PF08540">
    <property type="entry name" value="HMG_CoA_synt_C"/>
    <property type="match status" value="1"/>
</dbReference>
<dbReference type="Pfam" id="PF01154">
    <property type="entry name" value="HMG_CoA_synt_N"/>
    <property type="match status" value="1"/>
</dbReference>
<dbReference type="EMBL" id="HBEO01003597">
    <property type="protein sequence ID" value="CAD8469622.1"/>
    <property type="molecule type" value="Transcribed_RNA"/>
</dbReference>
<dbReference type="FunFam" id="3.40.47.10:FF:000008">
    <property type="entry name" value="3-hydroxy-3-methylglutaryl coenzyme A synthase"/>
    <property type="match status" value="1"/>
</dbReference>
<dbReference type="GO" id="GO:0016126">
    <property type="term" value="P:sterol biosynthetic process"/>
    <property type="evidence" value="ECO:0007669"/>
    <property type="project" value="UniProtKB-KW"/>
</dbReference>
<comment type="catalytic activity">
    <reaction evidence="5">
        <text>acetoacetyl-CoA + acetyl-CoA + H2O = (3S)-3-hydroxy-3-methylglutaryl-CoA + CoA + H(+)</text>
        <dbReference type="Rhea" id="RHEA:10188"/>
        <dbReference type="ChEBI" id="CHEBI:15377"/>
        <dbReference type="ChEBI" id="CHEBI:15378"/>
        <dbReference type="ChEBI" id="CHEBI:43074"/>
        <dbReference type="ChEBI" id="CHEBI:57286"/>
        <dbReference type="ChEBI" id="CHEBI:57287"/>
        <dbReference type="ChEBI" id="CHEBI:57288"/>
        <dbReference type="EC" id="2.3.3.10"/>
    </reaction>
</comment>
<keyword evidence="2 5" id="KW-0808">Transferase</keyword>
<feature type="binding site" evidence="4">
    <location>
        <position position="208"/>
    </location>
    <ligand>
        <name>CoA</name>
        <dbReference type="ChEBI" id="CHEBI:57287"/>
    </ligand>
</feature>
<comment type="similarity">
    <text evidence="1 5">Belongs to the thiolase-like superfamily. HMG-CoA synthase family.</text>
</comment>
<dbReference type="GO" id="GO:0006084">
    <property type="term" value="P:acetyl-CoA metabolic process"/>
    <property type="evidence" value="ECO:0007669"/>
    <property type="project" value="InterPro"/>
</dbReference>
<keyword evidence="5" id="KW-0444">Lipid biosynthesis</keyword>
<keyword evidence="5" id="KW-0753">Steroid metabolism</keyword>
<evidence type="ECO:0000256" key="5">
    <source>
        <dbReference type="RuleBase" id="RU364071"/>
    </source>
</evidence>
<dbReference type="InterPro" id="IPR016039">
    <property type="entry name" value="Thiolase-like"/>
</dbReference>
<dbReference type="PANTHER" id="PTHR43323:SF2">
    <property type="entry name" value="HYDROXYMETHYLGLUTARYL-COA SYNTHASE"/>
    <property type="match status" value="1"/>
</dbReference>
<feature type="active site" description="Proton donor/acceptor" evidence="3">
    <location>
        <position position="203"/>
    </location>
</feature>
<keyword evidence="5" id="KW-0443">Lipid metabolism</keyword>
<comment type="function">
    <text evidence="5">Catalyzes the condensation of acetyl-CoA with acetoacetyl-CoA to form HMG-CoA.</text>
</comment>
<feature type="binding site" evidence="4">
    <location>
        <position position="212"/>
    </location>
    <ligand>
        <name>CoA</name>
        <dbReference type="ChEBI" id="CHEBI:57287"/>
    </ligand>
</feature>
<keyword evidence="5" id="KW-0752">Steroid biosynthesis</keyword>
<proteinExistence type="inferred from homology"/>
<gene>
    <name evidence="8" type="ORF">HPHI1048_LOCUS2546</name>
</gene>
<name>A0A7S0DYV6_9CRYP</name>
<dbReference type="PANTHER" id="PTHR43323">
    <property type="entry name" value="3-HYDROXY-3-METHYLGLUTARYL COENZYME A SYNTHASE"/>
    <property type="match status" value="1"/>
</dbReference>
<feature type="domain" description="Hydroxymethylglutaryl-coenzyme A synthase C-terminal" evidence="7">
    <location>
        <begin position="137"/>
        <end position="411"/>
    </location>
</feature>
<dbReference type="CDD" id="cd00827">
    <property type="entry name" value="init_cond_enzymes"/>
    <property type="match status" value="1"/>
</dbReference>
<evidence type="ECO:0000313" key="8">
    <source>
        <dbReference type="EMBL" id="CAD8469622.1"/>
    </source>
</evidence>
<dbReference type="AlphaFoldDB" id="A0A7S0DYV6"/>
<protein>
    <recommendedName>
        <fullName evidence="5">Hydroxymethylglutaryl-CoA synthase</fullName>
        <shortName evidence="5">HMG-CoA synthase</shortName>
        <ecNumber evidence="5">2.3.3.10</ecNumber>
    </recommendedName>
    <alternativeName>
        <fullName evidence="5">3-hydroxy-3-methylglutaryl coenzyme A synthase</fullName>
    </alternativeName>
</protein>
<dbReference type="GO" id="GO:0010142">
    <property type="term" value="P:farnesyl diphosphate biosynthetic process, mevalonate pathway"/>
    <property type="evidence" value="ECO:0007669"/>
    <property type="project" value="InterPro"/>
</dbReference>
<reference evidence="8" key="1">
    <citation type="submission" date="2021-01" db="EMBL/GenBank/DDBJ databases">
        <authorList>
            <person name="Corre E."/>
            <person name="Pelletier E."/>
            <person name="Niang G."/>
            <person name="Scheremetjew M."/>
            <person name="Finn R."/>
            <person name="Kale V."/>
            <person name="Holt S."/>
            <person name="Cochrane G."/>
            <person name="Meng A."/>
            <person name="Brown T."/>
            <person name="Cohen L."/>
        </authorList>
    </citation>
    <scope>NUCLEOTIDE SEQUENCE</scope>
    <source>
        <strain evidence="8">CCMP325</strain>
    </source>
</reference>
<dbReference type="InterPro" id="IPR010122">
    <property type="entry name" value="HMG_CoA_synthase_euk"/>
</dbReference>
<accession>A0A7S0DYV6</accession>
<sequence>MAFCNDLEDINSVCMTAVANLLEKYNIAPTDIGRLEVGTETLIDKSKSVKTSLCQLFNSHGNFDLEGVDNINACYGGTAALLNTISWVESSAWDGRYGLVVCGDIAVYEEGPARPTGGCAAVAMLIGRDAPLAMGLIRASHMEDAYDFYKPKLDSEYPTVFGQESNVCYLRALDGCYRRFALKYESFNKAPFNLGQVDSVVLHSPYNKLVKKSGARMLYNDFLRNPDLPIFKKHEKDLEPFKKLLPENTYDNKELEKTFIELARPMYAAKVEPSVLLPQELGNSYTASMYTGLLSLIHNWHKPKPGAQVDTEEQAKGKRVLMFSYGSGLAATLYSIQVAGATGHIAQAANLEERLKERKFVSPQEFTETLKDRETKYGKFDWEPEGDPSELFPGTYRLARVDKHGRRSYERVPVSPFRTTINFGKQAIHSRMPTRSYHSSSVALHAGSKLLSAALRSRRFVKV</sequence>
<feature type="active site" description="Proton donor/acceptor" evidence="3">
    <location>
        <position position="40"/>
    </location>
</feature>
<dbReference type="EC" id="2.3.3.10" evidence="5"/>
<feature type="domain" description="Hydroxymethylglutaryl-coenzyme A synthase N-terminal" evidence="6">
    <location>
        <begin position="1"/>
        <end position="131"/>
    </location>
</feature>
<dbReference type="GO" id="GO:0004421">
    <property type="term" value="F:hydroxymethylglutaryl-CoA synthase activity"/>
    <property type="evidence" value="ECO:0007669"/>
    <property type="project" value="UniProtKB-EC"/>
</dbReference>
<dbReference type="SUPFAM" id="SSF53901">
    <property type="entry name" value="Thiolase-like"/>
    <property type="match status" value="2"/>
</dbReference>
<feature type="binding site" evidence="4">
    <location>
        <position position="165"/>
    </location>
    <ligand>
        <name>CoA</name>
        <dbReference type="ChEBI" id="CHEBI:57287"/>
    </ligand>
</feature>
<dbReference type="NCBIfam" id="TIGR01833">
    <property type="entry name" value="HMG-CoA-S_euk"/>
    <property type="match status" value="1"/>
</dbReference>
<comment type="pathway">
    <text evidence="5">Metabolic intermediate biosynthesis; (R)-mevalonate biosynthesis; (R)-mevalonate from acetyl-CoA: step 2/3.</text>
</comment>
<evidence type="ECO:0000259" key="6">
    <source>
        <dbReference type="Pfam" id="PF01154"/>
    </source>
</evidence>
<evidence type="ECO:0000259" key="7">
    <source>
        <dbReference type="Pfam" id="PF08540"/>
    </source>
</evidence>
<evidence type="ECO:0000256" key="4">
    <source>
        <dbReference type="PIRSR" id="PIRSR610122-2"/>
    </source>
</evidence>
<feature type="active site" description="Acyl-thioester intermediate" evidence="3">
    <location>
        <position position="74"/>
    </location>
</feature>
<evidence type="ECO:0000256" key="2">
    <source>
        <dbReference type="ARBA" id="ARBA00022679"/>
    </source>
</evidence>